<dbReference type="AlphaFoldDB" id="A0A2L2TWD7"/>
<name>A0A2L2TWD7_9HYPO</name>
<proteinExistence type="predicted"/>
<evidence type="ECO:0000313" key="1">
    <source>
        <dbReference type="EMBL" id="CEI70257.1"/>
    </source>
</evidence>
<evidence type="ECO:0000313" key="2">
    <source>
        <dbReference type="Proteomes" id="UP000245910"/>
    </source>
</evidence>
<sequence>MSPEDLASGNAGDATKHLDRKMVHPDGLATVVHGNAFDIESNAASSLTAGVTETLAARQNKPHNHSPHFVIHHRTTRFQHL</sequence>
<keyword evidence="2" id="KW-1185">Reference proteome</keyword>
<accession>A0A2L2TWD7</accession>
<reference evidence="2" key="1">
    <citation type="submission" date="2014-10" db="EMBL/GenBank/DDBJ databases">
        <authorList>
            <person name="King R."/>
        </authorList>
    </citation>
    <scope>NUCLEOTIDE SEQUENCE [LARGE SCALE GENOMIC DNA]</scope>
    <source>
        <strain evidence="2">A3/5</strain>
    </source>
</reference>
<organism evidence="1 2">
    <name type="scientific">Fusarium venenatum</name>
    <dbReference type="NCBI Taxonomy" id="56646"/>
    <lineage>
        <taxon>Eukaryota</taxon>
        <taxon>Fungi</taxon>
        <taxon>Dikarya</taxon>
        <taxon>Ascomycota</taxon>
        <taxon>Pezizomycotina</taxon>
        <taxon>Sordariomycetes</taxon>
        <taxon>Hypocreomycetidae</taxon>
        <taxon>Hypocreales</taxon>
        <taxon>Nectriaceae</taxon>
        <taxon>Fusarium</taxon>
    </lineage>
</organism>
<protein>
    <submittedName>
        <fullName evidence="1">Uncharacterized protein</fullName>
    </submittedName>
</protein>
<dbReference type="EMBL" id="LN649231">
    <property type="protein sequence ID" value="CEI70257.1"/>
    <property type="molecule type" value="Genomic_DNA"/>
</dbReference>
<dbReference type="Proteomes" id="UP000245910">
    <property type="component" value="Chromosome III"/>
</dbReference>